<dbReference type="SUPFAM" id="SSF54060">
    <property type="entry name" value="His-Me finger endonucleases"/>
    <property type="match status" value="1"/>
</dbReference>
<dbReference type="GO" id="GO:0004519">
    <property type="term" value="F:endonuclease activity"/>
    <property type="evidence" value="ECO:0007669"/>
    <property type="project" value="InterPro"/>
</dbReference>
<evidence type="ECO:0000259" key="1">
    <source>
        <dbReference type="Pfam" id="PF13392"/>
    </source>
</evidence>
<proteinExistence type="predicted"/>
<dbReference type="EMBL" id="LAZR01000206">
    <property type="protein sequence ID" value="KKN82103.1"/>
    <property type="molecule type" value="Genomic_DNA"/>
</dbReference>
<name>A0A0F9WTE7_9ZZZZ</name>
<dbReference type="InterPro" id="IPR044925">
    <property type="entry name" value="His-Me_finger_sf"/>
</dbReference>
<feature type="domain" description="HNH nuclease" evidence="1">
    <location>
        <begin position="57"/>
        <end position="100"/>
    </location>
</feature>
<organism evidence="2">
    <name type="scientific">marine sediment metagenome</name>
    <dbReference type="NCBI Taxonomy" id="412755"/>
    <lineage>
        <taxon>unclassified sequences</taxon>
        <taxon>metagenomes</taxon>
        <taxon>ecological metagenomes</taxon>
    </lineage>
</organism>
<dbReference type="Gene3D" id="3.90.75.10">
    <property type="entry name" value="Homing Intron 3 (I-ppo) Encoded Endonuclease, Chain A"/>
    <property type="match status" value="1"/>
</dbReference>
<evidence type="ECO:0000313" key="2">
    <source>
        <dbReference type="EMBL" id="KKN82103.1"/>
    </source>
</evidence>
<accession>A0A0F9WTE7</accession>
<sequence>MPHHWSNPRNKPSHPAEERFWPKVGFTEACWLWLGAVDRDGYGQFGLTTAPVTMITAHRYAYITWYGTIPDGLQIDHLCQIKNCVNPTHMELVTSGENTRRRARLKTHCKHGHRYTAENVYVNPTTGRRQCRVCQKARNYRRS</sequence>
<dbReference type="InterPro" id="IPR044930">
    <property type="entry name" value="Homing_endonuclease_His-Me"/>
</dbReference>
<dbReference type="AlphaFoldDB" id="A0A0F9WTE7"/>
<dbReference type="Pfam" id="PF13392">
    <property type="entry name" value="HNH_3"/>
    <property type="match status" value="1"/>
</dbReference>
<reference evidence="2" key="1">
    <citation type="journal article" date="2015" name="Nature">
        <title>Complex archaea that bridge the gap between prokaryotes and eukaryotes.</title>
        <authorList>
            <person name="Spang A."/>
            <person name="Saw J.H."/>
            <person name="Jorgensen S.L."/>
            <person name="Zaremba-Niedzwiedzka K."/>
            <person name="Martijn J."/>
            <person name="Lind A.E."/>
            <person name="van Eijk R."/>
            <person name="Schleper C."/>
            <person name="Guy L."/>
            <person name="Ettema T.J."/>
        </authorList>
    </citation>
    <scope>NUCLEOTIDE SEQUENCE</scope>
</reference>
<dbReference type="InterPro" id="IPR003615">
    <property type="entry name" value="HNH_nuc"/>
</dbReference>
<gene>
    <name evidence="2" type="ORF">LCGC14_0313700</name>
</gene>
<comment type="caution">
    <text evidence="2">The sequence shown here is derived from an EMBL/GenBank/DDBJ whole genome shotgun (WGS) entry which is preliminary data.</text>
</comment>
<protein>
    <recommendedName>
        <fullName evidence="1">HNH nuclease domain-containing protein</fullName>
    </recommendedName>
</protein>